<dbReference type="HOGENOM" id="CLU_030538_1_0_1"/>
<evidence type="ECO:0000313" key="4">
    <source>
        <dbReference type="Proteomes" id="UP000007306"/>
    </source>
</evidence>
<keyword evidence="1" id="KW-0812">Transmembrane</keyword>
<dbReference type="PROSITE" id="PS52045">
    <property type="entry name" value="NEPROSIN_PEP_CD"/>
    <property type="match status" value="1"/>
</dbReference>
<organism evidence="3 4">
    <name type="scientific">Oryza glaberrima</name>
    <name type="common">African rice</name>
    <dbReference type="NCBI Taxonomy" id="4538"/>
    <lineage>
        <taxon>Eukaryota</taxon>
        <taxon>Viridiplantae</taxon>
        <taxon>Streptophyta</taxon>
        <taxon>Embryophyta</taxon>
        <taxon>Tracheophyta</taxon>
        <taxon>Spermatophyta</taxon>
        <taxon>Magnoliopsida</taxon>
        <taxon>Liliopsida</taxon>
        <taxon>Poales</taxon>
        <taxon>Poaceae</taxon>
        <taxon>BOP clade</taxon>
        <taxon>Oryzoideae</taxon>
        <taxon>Oryzeae</taxon>
        <taxon>Oryzinae</taxon>
        <taxon>Oryza</taxon>
    </lineage>
</organism>
<name>I1P551_ORYGL</name>
<dbReference type="STRING" id="4538.I1P551"/>
<dbReference type="Gramene" id="ORGLA02G0310700.1">
    <property type="protein sequence ID" value="ORGLA02G0310700.1"/>
    <property type="gene ID" value="ORGLA02G0310700"/>
</dbReference>
<proteinExistence type="predicted"/>
<keyword evidence="1" id="KW-0472">Membrane</keyword>
<dbReference type="PANTHER" id="PTHR31589:SF135">
    <property type="entry name" value="OS05G0341100 PROTEIN"/>
    <property type="match status" value="1"/>
</dbReference>
<feature type="transmembrane region" description="Helical" evidence="1">
    <location>
        <begin position="6"/>
        <end position="27"/>
    </location>
</feature>
<dbReference type="PANTHER" id="PTHR31589">
    <property type="entry name" value="PROTEIN, PUTATIVE (DUF239)-RELATED-RELATED"/>
    <property type="match status" value="1"/>
</dbReference>
<dbReference type="InterPro" id="IPR004314">
    <property type="entry name" value="Neprosin"/>
</dbReference>
<evidence type="ECO:0000259" key="2">
    <source>
        <dbReference type="PROSITE" id="PS52045"/>
    </source>
</evidence>
<dbReference type="AlphaFoldDB" id="I1P551"/>
<dbReference type="Pfam" id="PF03080">
    <property type="entry name" value="Neprosin"/>
    <property type="match status" value="1"/>
</dbReference>
<dbReference type="EnsemblPlants" id="ORGLA02G0310700.1">
    <property type="protein sequence ID" value="ORGLA02G0310700.1"/>
    <property type="gene ID" value="ORGLA02G0310700"/>
</dbReference>
<dbReference type="eggNOG" id="ENOG502QVB2">
    <property type="taxonomic scope" value="Eukaryota"/>
</dbReference>
<keyword evidence="1" id="KW-1133">Transmembrane helix</keyword>
<evidence type="ECO:0000313" key="3">
    <source>
        <dbReference type="EnsemblPlants" id="ORGLA02G0310700.1"/>
    </source>
</evidence>
<dbReference type="Proteomes" id="UP000007306">
    <property type="component" value="Chromosome 2"/>
</dbReference>
<feature type="domain" description="Neprosin PEP catalytic" evidence="2">
    <location>
        <begin position="67"/>
        <end position="330"/>
    </location>
</feature>
<reference evidence="3 4" key="2">
    <citation type="submission" date="2018-04" db="EMBL/GenBank/DDBJ databases">
        <title>OglaRS2 (Oryza glaberrima Reference Sequence Version 2).</title>
        <authorList>
            <person name="Zhang J."/>
            <person name="Kudrna D."/>
            <person name="Lee S."/>
            <person name="Talag J."/>
            <person name="Rajasekar S."/>
            <person name="Wing R.A."/>
        </authorList>
    </citation>
    <scope>NUCLEOTIDE SEQUENCE [LARGE SCALE GENOMIC DNA]</scope>
    <source>
        <strain evidence="3 4">cv. IRGC 96717</strain>
    </source>
</reference>
<dbReference type="InterPro" id="IPR053168">
    <property type="entry name" value="Glutamic_endopeptidase"/>
</dbReference>
<reference evidence="3" key="1">
    <citation type="submission" date="2015-06" db="UniProtKB">
        <authorList>
            <consortium name="EnsemblPlants"/>
        </authorList>
    </citation>
    <scope>IDENTIFICATION</scope>
</reference>
<accession>I1P551</accession>
<keyword evidence="4" id="KW-1185">Reference proteome</keyword>
<dbReference type="OMA" id="CHATHNG"/>
<protein>
    <recommendedName>
        <fullName evidence="2">Neprosin PEP catalytic domain-containing protein</fullName>
    </recommendedName>
</protein>
<sequence length="331" mass="36686">MEENLAISIVTLCLTYLVLVGGVKIHIDRDGIIGSTIPSKDLNMTIQELIVQKTGDGDVYDCVDIYKQPAMNHPLLKNHIIQMEPSSYPLDLDIQSILSSNISESNFPDIKCPTGTIPILRHNSSEAHMPNGGSQEEVWPSFSGDNFVRFHIRWVDSSNKPCYDFNCPGFVQVSQLAGIGGRITPVSVYNGPQYIITVMLFQDRKTKDWWLARLDKSSAIGYRPLVYWPSKLFDTLQEKATYAFWGGWVRGPTVSSDPPPMGSGHFAKEGYRKAAFVKGIRIANKDNNFVNPNVGKATTVTTRGLCYTVDGFGVLKMGMHVFFGGPGQCPN</sequence>
<dbReference type="Pfam" id="PF14365">
    <property type="entry name" value="Neprosin_AP"/>
    <property type="match status" value="1"/>
</dbReference>
<dbReference type="InterPro" id="IPR025521">
    <property type="entry name" value="Neprosin_propep"/>
</dbReference>
<evidence type="ECO:0000256" key="1">
    <source>
        <dbReference type="SAM" id="Phobius"/>
    </source>
</evidence>